<protein>
    <recommendedName>
        <fullName evidence="8 10">Aminodeoxychorismate lyase</fullName>
        <ecNumber evidence="8 10">4.1.3.38</ecNumber>
    </recommendedName>
</protein>
<dbReference type="InterPro" id="IPR043132">
    <property type="entry name" value="BCAT-like_C"/>
</dbReference>
<evidence type="ECO:0000256" key="10">
    <source>
        <dbReference type="NCBIfam" id="TIGR03461"/>
    </source>
</evidence>
<dbReference type="InterPro" id="IPR001544">
    <property type="entry name" value="Aminotrans_IV"/>
</dbReference>
<keyword evidence="5" id="KW-0289">Folate biosynthesis</keyword>
<keyword evidence="6 11" id="KW-0456">Lyase</keyword>
<evidence type="ECO:0000256" key="9">
    <source>
        <dbReference type="ARBA" id="ARBA00049529"/>
    </source>
</evidence>
<dbReference type="InterPro" id="IPR036038">
    <property type="entry name" value="Aminotransferase-like"/>
</dbReference>
<comment type="pathway">
    <text evidence="7">Cofactor biosynthesis; tetrahydrofolate biosynthesis; 4-aminobenzoate from chorismate: step 2/2.</text>
</comment>
<name>A0ABV7HFU9_9GAMM</name>
<dbReference type="EC" id="4.1.3.38" evidence="8 10"/>
<comment type="caution">
    <text evidence="11">The sequence shown here is derived from an EMBL/GenBank/DDBJ whole genome shotgun (WGS) entry which is preliminary data.</text>
</comment>
<evidence type="ECO:0000256" key="6">
    <source>
        <dbReference type="ARBA" id="ARBA00023239"/>
    </source>
</evidence>
<dbReference type="InterPro" id="IPR050571">
    <property type="entry name" value="Class-IV_PLP-Dep_Aminotrnsfr"/>
</dbReference>
<dbReference type="PANTHER" id="PTHR42743:SF2">
    <property type="entry name" value="AMINODEOXYCHORISMATE LYASE"/>
    <property type="match status" value="1"/>
</dbReference>
<evidence type="ECO:0000313" key="12">
    <source>
        <dbReference type="Proteomes" id="UP001595476"/>
    </source>
</evidence>
<dbReference type="EMBL" id="JBHRSZ010000004">
    <property type="protein sequence ID" value="MFC3151591.1"/>
    <property type="molecule type" value="Genomic_DNA"/>
</dbReference>
<dbReference type="Gene3D" id="3.20.10.10">
    <property type="entry name" value="D-amino Acid Aminotransferase, subunit A, domain 2"/>
    <property type="match status" value="1"/>
</dbReference>
<dbReference type="GO" id="GO:0008696">
    <property type="term" value="F:4-amino-4-deoxychorismate lyase activity"/>
    <property type="evidence" value="ECO:0007669"/>
    <property type="project" value="UniProtKB-EC"/>
</dbReference>
<dbReference type="SUPFAM" id="SSF56752">
    <property type="entry name" value="D-aminoacid aminotransferase-like PLP-dependent enzymes"/>
    <property type="match status" value="1"/>
</dbReference>
<evidence type="ECO:0000256" key="1">
    <source>
        <dbReference type="ARBA" id="ARBA00001933"/>
    </source>
</evidence>
<sequence>MSSDSVPLNNRGFAYGDGFFETMLFRQGKCSLLKYHMARMCNTAQRLGMPLTVSEVQRLMRALSDAVIDNKQDQVIKVIFTREAGGRGYRSLELADTEVFVQNFPYASALNEDVLSQGVQLRVCDIRLSIQPVLAGLKHLNRLENVLARNEWRSDAYYEGLLLDQNGLVVEATQSNVFFKIGDRWLTPELNQSGVAGVMRAWLLDSASLLNENFHVTTISLDDLAKASACFICNSVQGIVPVQSIEKKDQRFSFDLGASIQLLHQINNVLL</sequence>
<dbReference type="InterPro" id="IPR017824">
    <property type="entry name" value="Aminodeoxychorismate_lyase_IV"/>
</dbReference>
<accession>A0ABV7HFU9</accession>
<organism evidence="11 12">
    <name type="scientific">Litoribrevibacter euphylliae</name>
    <dbReference type="NCBI Taxonomy" id="1834034"/>
    <lineage>
        <taxon>Bacteria</taxon>
        <taxon>Pseudomonadati</taxon>
        <taxon>Pseudomonadota</taxon>
        <taxon>Gammaproteobacteria</taxon>
        <taxon>Oceanospirillales</taxon>
        <taxon>Oceanospirillaceae</taxon>
        <taxon>Litoribrevibacter</taxon>
    </lineage>
</organism>
<dbReference type="Pfam" id="PF01063">
    <property type="entry name" value="Aminotran_4"/>
    <property type="match status" value="1"/>
</dbReference>
<evidence type="ECO:0000256" key="8">
    <source>
        <dbReference type="ARBA" id="ARBA00035676"/>
    </source>
</evidence>
<comment type="catalytic activity">
    <reaction evidence="9">
        <text>4-amino-4-deoxychorismate = 4-aminobenzoate + pyruvate + H(+)</text>
        <dbReference type="Rhea" id="RHEA:16201"/>
        <dbReference type="ChEBI" id="CHEBI:15361"/>
        <dbReference type="ChEBI" id="CHEBI:15378"/>
        <dbReference type="ChEBI" id="CHEBI:17836"/>
        <dbReference type="ChEBI" id="CHEBI:58406"/>
        <dbReference type="EC" id="4.1.3.38"/>
    </reaction>
</comment>
<evidence type="ECO:0000256" key="2">
    <source>
        <dbReference type="ARBA" id="ARBA00009320"/>
    </source>
</evidence>
<comment type="similarity">
    <text evidence="2">Belongs to the class-IV pyridoxal-phosphate-dependent aminotransferase family.</text>
</comment>
<reference evidence="12" key="1">
    <citation type="journal article" date="2019" name="Int. J. Syst. Evol. Microbiol.">
        <title>The Global Catalogue of Microorganisms (GCM) 10K type strain sequencing project: providing services to taxonomists for standard genome sequencing and annotation.</title>
        <authorList>
            <consortium name="The Broad Institute Genomics Platform"/>
            <consortium name="The Broad Institute Genome Sequencing Center for Infectious Disease"/>
            <person name="Wu L."/>
            <person name="Ma J."/>
        </authorList>
    </citation>
    <scope>NUCLEOTIDE SEQUENCE [LARGE SCALE GENOMIC DNA]</scope>
    <source>
        <strain evidence="12">KCTC 52438</strain>
    </source>
</reference>
<gene>
    <name evidence="11" type="primary">pabC</name>
    <name evidence="11" type="ORF">ACFOEK_11180</name>
</gene>
<dbReference type="RefSeq" id="WP_386720642.1">
    <property type="nucleotide sequence ID" value="NZ_JBHRSZ010000004.1"/>
</dbReference>
<dbReference type="Gene3D" id="3.30.470.10">
    <property type="match status" value="1"/>
</dbReference>
<dbReference type="Proteomes" id="UP001595476">
    <property type="component" value="Unassembled WGS sequence"/>
</dbReference>
<keyword evidence="4" id="KW-0663">Pyridoxal phosphate</keyword>
<comment type="subunit">
    <text evidence="3">Homodimer.</text>
</comment>
<comment type="cofactor">
    <cofactor evidence="1">
        <name>pyridoxal 5'-phosphate</name>
        <dbReference type="ChEBI" id="CHEBI:597326"/>
    </cofactor>
</comment>
<dbReference type="NCBIfam" id="TIGR03461">
    <property type="entry name" value="pabC_Proteo"/>
    <property type="match status" value="1"/>
</dbReference>
<evidence type="ECO:0000256" key="4">
    <source>
        <dbReference type="ARBA" id="ARBA00022898"/>
    </source>
</evidence>
<keyword evidence="12" id="KW-1185">Reference proteome</keyword>
<evidence type="ECO:0000256" key="5">
    <source>
        <dbReference type="ARBA" id="ARBA00022909"/>
    </source>
</evidence>
<dbReference type="PANTHER" id="PTHR42743">
    <property type="entry name" value="AMINO-ACID AMINOTRANSFERASE"/>
    <property type="match status" value="1"/>
</dbReference>
<evidence type="ECO:0000256" key="3">
    <source>
        <dbReference type="ARBA" id="ARBA00011738"/>
    </source>
</evidence>
<evidence type="ECO:0000313" key="11">
    <source>
        <dbReference type="EMBL" id="MFC3151591.1"/>
    </source>
</evidence>
<proteinExistence type="inferred from homology"/>
<evidence type="ECO:0000256" key="7">
    <source>
        <dbReference type="ARBA" id="ARBA00035633"/>
    </source>
</evidence>
<dbReference type="InterPro" id="IPR043131">
    <property type="entry name" value="BCAT-like_N"/>
</dbReference>